<dbReference type="InterPro" id="IPR053858">
    <property type="entry name" value="Arb2_dom"/>
</dbReference>
<feature type="compositionally biased region" description="Polar residues" evidence="1">
    <location>
        <begin position="397"/>
        <end position="407"/>
    </location>
</feature>
<dbReference type="GO" id="GO:0031048">
    <property type="term" value="P:regulatory ncRNA-mediated heterochromatin formation"/>
    <property type="evidence" value="ECO:0007669"/>
    <property type="project" value="TreeGrafter"/>
</dbReference>
<evidence type="ECO:0000259" key="2">
    <source>
        <dbReference type="Pfam" id="PF22749"/>
    </source>
</evidence>
<dbReference type="Proteomes" id="UP001369815">
    <property type="component" value="Unassembled WGS sequence"/>
</dbReference>
<feature type="compositionally biased region" description="Basic and acidic residues" evidence="1">
    <location>
        <begin position="427"/>
        <end position="448"/>
    </location>
</feature>
<comment type="caution">
    <text evidence="3">The sequence shown here is derived from an EMBL/GenBank/DDBJ whole genome shotgun (WGS) entry which is preliminary data.</text>
</comment>
<dbReference type="InterPro" id="IPR048263">
    <property type="entry name" value="Arb2"/>
</dbReference>
<feature type="domain" description="Arb2" evidence="2">
    <location>
        <begin position="15"/>
        <end position="304"/>
    </location>
</feature>
<evidence type="ECO:0000256" key="1">
    <source>
        <dbReference type="SAM" id="MobiDB-lite"/>
    </source>
</evidence>
<accession>A0AAX6MIT0</accession>
<feature type="region of interest" description="Disordered" evidence="1">
    <location>
        <begin position="380"/>
        <end position="448"/>
    </location>
</feature>
<keyword evidence="4" id="KW-1185">Reference proteome</keyword>
<gene>
    <name evidence="3" type="ORF">Daesc_006610</name>
</gene>
<organism evidence="3 4">
    <name type="scientific">Daldinia eschscholtzii</name>
    <dbReference type="NCBI Taxonomy" id="292717"/>
    <lineage>
        <taxon>Eukaryota</taxon>
        <taxon>Fungi</taxon>
        <taxon>Dikarya</taxon>
        <taxon>Ascomycota</taxon>
        <taxon>Pezizomycotina</taxon>
        <taxon>Sordariomycetes</taxon>
        <taxon>Xylariomycetidae</taxon>
        <taxon>Xylariales</taxon>
        <taxon>Hypoxylaceae</taxon>
        <taxon>Daldinia</taxon>
    </lineage>
</organism>
<dbReference type="Pfam" id="PF22749">
    <property type="entry name" value="Arb2"/>
    <property type="match status" value="1"/>
</dbReference>
<protein>
    <recommendedName>
        <fullName evidence="2">Arb2 domain-containing protein</fullName>
    </recommendedName>
</protein>
<dbReference type="EMBL" id="JBANMG010000006">
    <property type="protein sequence ID" value="KAK6952081.1"/>
    <property type="molecule type" value="Genomic_DNA"/>
</dbReference>
<dbReference type="PANTHER" id="PTHR21357:SF4">
    <property type="entry name" value="FAM172 FAMILY PROTEIN HOMOLOG CG10038"/>
    <property type="match status" value="1"/>
</dbReference>
<evidence type="ECO:0000313" key="4">
    <source>
        <dbReference type="Proteomes" id="UP001369815"/>
    </source>
</evidence>
<name>A0AAX6MIT0_9PEZI</name>
<dbReference type="AlphaFoldDB" id="A0AAX6MIT0"/>
<dbReference type="GO" id="GO:0035197">
    <property type="term" value="F:siRNA binding"/>
    <property type="evidence" value="ECO:0007669"/>
    <property type="project" value="TreeGrafter"/>
</dbReference>
<sequence length="448" mass="50349">MFRRKWSGLPADPEFPVDLSKLGSSLRSYFINEDDEVRAIDNPDNYFHFFFNRSPRWNERQRYAFNQALQYVIWERLEKLGLKKTLLPLGTSDENKPHVPIFVSSDIATKSRVVVIFGETSQDLGVLAHRVIGGPGGVAKGSMISIVSALQKQCSSPSDSAPPGIILANMGELIWYPEGKRTLSRSAFAGVPMQSAVHYTNVIENGNMVKKNSTPRMHVGHIFQEVIPHLTKDDAKIDVVVLGDSADYVEEFLDLTPMWNVWKKRISCLSIVGGLYPVWDLKDDEFVNKFLRNKARAYVVSVEPAGMVISGPDGNPKTSTFTQMGCPVFSSGEPSYTERILITGSEIILGWLQEVAMTPEGEHYANPYFHVEFADPVFDTDEPDWSQWQNPELAGQQDGNAEVQTNQDPEETGNPQGEEPKLVMLQRTEDSERNEKENMKMGQDENKN</sequence>
<dbReference type="PANTHER" id="PTHR21357">
    <property type="entry name" value="FAM172 FAMILY PROTEIN HOMOLOG CG10038"/>
    <property type="match status" value="1"/>
</dbReference>
<dbReference type="GO" id="GO:0005634">
    <property type="term" value="C:nucleus"/>
    <property type="evidence" value="ECO:0007669"/>
    <property type="project" value="TreeGrafter"/>
</dbReference>
<reference evidence="3 4" key="1">
    <citation type="journal article" date="2024" name="Front Chem Biol">
        <title>Unveiling the potential of Daldinia eschscholtzii MFLUCC 19-0629 through bioactivity and bioinformatics studies for enhanced sustainable agriculture production.</title>
        <authorList>
            <person name="Brooks S."/>
            <person name="Weaver J.A."/>
            <person name="Klomchit A."/>
            <person name="Alharthi S.A."/>
            <person name="Onlamun T."/>
            <person name="Nurani R."/>
            <person name="Vong T.K."/>
            <person name="Alberti F."/>
            <person name="Greco C."/>
        </authorList>
    </citation>
    <scope>NUCLEOTIDE SEQUENCE [LARGE SCALE GENOMIC DNA]</scope>
    <source>
        <strain evidence="3">MFLUCC 19-0629</strain>
    </source>
</reference>
<proteinExistence type="predicted"/>
<evidence type="ECO:0000313" key="3">
    <source>
        <dbReference type="EMBL" id="KAK6952081.1"/>
    </source>
</evidence>